<dbReference type="AlphaFoldDB" id="A0A2N1IME2"/>
<sequence length="99" mass="10751">MSTVTHTLAEPIQAHGEEVKELTLRRPTVQECRAIKALPYNIGESGYPILDVEVAAKYIAVCATIPASSVNQLALPDLNNVAWLIVGFFMPRDSEQSAA</sequence>
<accession>A0A2N1IME2</accession>
<reference evidence="1 2" key="1">
    <citation type="submission" date="2017-12" db="EMBL/GenBank/DDBJ databases">
        <title>Isolation and characterization of an aerobic denitrifying Pseudomonas monteilii CY06 from aquaculture ponds.</title>
        <authorList>
            <person name="Ma Q."/>
            <person name="Cai Y."/>
            <person name="He Z."/>
        </authorList>
    </citation>
    <scope>NUCLEOTIDE SEQUENCE [LARGE SCALE GENOMIC DNA]</scope>
    <source>
        <strain evidence="1 2">CY06</strain>
    </source>
</reference>
<evidence type="ECO:0000313" key="2">
    <source>
        <dbReference type="Proteomes" id="UP000233399"/>
    </source>
</evidence>
<dbReference type="Pfam" id="PF10109">
    <property type="entry name" value="Phage_TAC_7"/>
    <property type="match status" value="1"/>
</dbReference>
<comment type="caution">
    <text evidence="1">The sequence shown here is derived from an EMBL/GenBank/DDBJ whole genome shotgun (WGS) entry which is preliminary data.</text>
</comment>
<proteinExistence type="predicted"/>
<dbReference type="Proteomes" id="UP000233399">
    <property type="component" value="Unassembled WGS sequence"/>
</dbReference>
<organism evidence="1 2">
    <name type="scientific">Pseudomonas monteilii</name>
    <dbReference type="NCBI Taxonomy" id="76759"/>
    <lineage>
        <taxon>Bacteria</taxon>
        <taxon>Pseudomonadati</taxon>
        <taxon>Pseudomonadota</taxon>
        <taxon>Gammaproteobacteria</taxon>
        <taxon>Pseudomonadales</taxon>
        <taxon>Pseudomonadaceae</taxon>
        <taxon>Pseudomonas</taxon>
    </lineage>
</organism>
<evidence type="ECO:0000313" key="1">
    <source>
        <dbReference type="EMBL" id="PKI19411.1"/>
    </source>
</evidence>
<dbReference type="InterPro" id="IPR019289">
    <property type="entry name" value="Phage_tail_E/E"/>
</dbReference>
<dbReference type="RefSeq" id="WP_101196690.1">
    <property type="nucleotide sequence ID" value="NZ_PJCG01000061.1"/>
</dbReference>
<gene>
    <name evidence="1" type="ORF">CXB65_23275</name>
</gene>
<protein>
    <submittedName>
        <fullName evidence="1">ArsR family transcriptional regulator</fullName>
    </submittedName>
</protein>
<name>A0A2N1IME2_9PSED</name>
<dbReference type="EMBL" id="PJCG01000061">
    <property type="protein sequence ID" value="PKI19411.1"/>
    <property type="molecule type" value="Genomic_DNA"/>
</dbReference>